<dbReference type="Proteomes" id="UP000256373">
    <property type="component" value="Unassembled WGS sequence"/>
</dbReference>
<accession>A0A3D8Y951</accession>
<feature type="signal peptide" evidence="2">
    <location>
        <begin position="1"/>
        <end position="20"/>
    </location>
</feature>
<comment type="caution">
    <text evidence="3">The sequence shown here is derived from an EMBL/GenBank/DDBJ whole genome shotgun (WGS) entry which is preliminary data.</text>
</comment>
<evidence type="ECO:0000313" key="4">
    <source>
        <dbReference type="Proteomes" id="UP000256373"/>
    </source>
</evidence>
<reference evidence="3 4" key="1">
    <citation type="submission" date="2018-07" db="EMBL/GenBank/DDBJ databases">
        <title>Dyadobacter roseus sp. nov., isolated from rose rhizosphere soil.</title>
        <authorList>
            <person name="Chen L."/>
        </authorList>
    </citation>
    <scope>NUCLEOTIDE SEQUENCE [LARGE SCALE GENOMIC DNA]</scope>
    <source>
        <strain evidence="3 4">RS19</strain>
    </source>
</reference>
<dbReference type="AlphaFoldDB" id="A0A3D8Y951"/>
<dbReference type="InterPro" id="IPR004564">
    <property type="entry name" value="OM_lipoprot_carrier_LolA-like"/>
</dbReference>
<organism evidence="3 4">
    <name type="scientific">Dyadobacter luteus</name>
    <dbReference type="NCBI Taxonomy" id="2259619"/>
    <lineage>
        <taxon>Bacteria</taxon>
        <taxon>Pseudomonadati</taxon>
        <taxon>Bacteroidota</taxon>
        <taxon>Cytophagia</taxon>
        <taxon>Cytophagales</taxon>
        <taxon>Spirosomataceae</taxon>
        <taxon>Dyadobacter</taxon>
    </lineage>
</organism>
<sequence>MQKVSCLLFLVLSIWVNAHAQTFKPVSDPSKVLAALKKSSESATSVQADFEEEKTMAVLKEPQRSSGVFYYRKNDKMRWEQQKPTKYIILIDGDKLRVQENGKEKNVGQAGRMAAQIRNLMLGLVNGNFQNSKDFSQTVSESTSAYQISLTPLNKRVKGMYKQIDLVFSKNNLRLKDLTFYQKDGDKSVMKFTNEKVNQPITDRIFSEL</sequence>
<dbReference type="RefSeq" id="WP_115832204.1">
    <property type="nucleotide sequence ID" value="NZ_QNUL01000015.1"/>
</dbReference>
<evidence type="ECO:0000256" key="1">
    <source>
        <dbReference type="ARBA" id="ARBA00022729"/>
    </source>
</evidence>
<keyword evidence="1 2" id="KW-0732">Signal</keyword>
<dbReference type="PANTHER" id="PTHR35869">
    <property type="entry name" value="OUTER-MEMBRANE LIPOPROTEIN CARRIER PROTEIN"/>
    <property type="match status" value="1"/>
</dbReference>
<evidence type="ECO:0000256" key="2">
    <source>
        <dbReference type="SAM" id="SignalP"/>
    </source>
</evidence>
<name>A0A3D8Y951_9BACT</name>
<keyword evidence="3" id="KW-0449">Lipoprotein</keyword>
<dbReference type="SUPFAM" id="SSF89392">
    <property type="entry name" value="Prokaryotic lipoproteins and lipoprotein localization factors"/>
    <property type="match status" value="1"/>
</dbReference>
<dbReference type="EMBL" id="QNUL01000015">
    <property type="protein sequence ID" value="REA59430.1"/>
    <property type="molecule type" value="Genomic_DNA"/>
</dbReference>
<dbReference type="Gene3D" id="2.50.20.10">
    <property type="entry name" value="Lipoprotein localisation LolA/LolB/LppX"/>
    <property type="match status" value="1"/>
</dbReference>
<evidence type="ECO:0000313" key="3">
    <source>
        <dbReference type="EMBL" id="REA59430.1"/>
    </source>
</evidence>
<dbReference type="InterPro" id="IPR029046">
    <property type="entry name" value="LolA/LolB/LppX"/>
</dbReference>
<protein>
    <submittedName>
        <fullName evidence="3">Outer membrane lipoprotein carrier protein LolA</fullName>
    </submittedName>
</protein>
<dbReference type="OrthoDB" id="1027451at2"/>
<gene>
    <name evidence="3" type="ORF">DSL64_17415</name>
</gene>
<dbReference type="CDD" id="cd16325">
    <property type="entry name" value="LolA"/>
    <property type="match status" value="1"/>
</dbReference>
<dbReference type="PANTHER" id="PTHR35869:SF1">
    <property type="entry name" value="OUTER-MEMBRANE LIPOPROTEIN CARRIER PROTEIN"/>
    <property type="match status" value="1"/>
</dbReference>
<feature type="chain" id="PRO_5017830045" evidence="2">
    <location>
        <begin position="21"/>
        <end position="209"/>
    </location>
</feature>
<proteinExistence type="predicted"/>
<keyword evidence="4" id="KW-1185">Reference proteome</keyword>
<dbReference type="Pfam" id="PF03548">
    <property type="entry name" value="LolA"/>
    <property type="match status" value="1"/>
</dbReference>